<keyword evidence="5" id="KW-0804">Transcription</keyword>
<feature type="compositionally biased region" description="Polar residues" evidence="7">
    <location>
        <begin position="197"/>
        <end position="208"/>
    </location>
</feature>
<dbReference type="InterPro" id="IPR044822">
    <property type="entry name" value="Myb_DNA-bind_4"/>
</dbReference>
<dbReference type="Pfam" id="PF13837">
    <property type="entry name" value="Myb_DNA-bind_4"/>
    <property type="match status" value="1"/>
</dbReference>
<feature type="domain" description="Myb/SANT-like DNA-binding" evidence="8">
    <location>
        <begin position="76"/>
        <end position="169"/>
    </location>
</feature>
<keyword evidence="3" id="KW-0175">Coiled coil</keyword>
<dbReference type="PANTHER" id="PTHR31307:SF4">
    <property type="entry name" value="TRIHELIX TRANSCRIPTION FACTOR ASIL2"/>
    <property type="match status" value="1"/>
</dbReference>
<dbReference type="FunFam" id="1.10.10.60:FF:000104">
    <property type="entry name" value="trihelix transcription factor ASIL2"/>
    <property type="match status" value="1"/>
</dbReference>
<keyword evidence="2" id="KW-0805">Transcription regulation</keyword>
<dbReference type="InterPro" id="IPR044823">
    <property type="entry name" value="ASIL1/2-like"/>
</dbReference>
<dbReference type="GO" id="GO:0003677">
    <property type="term" value="F:DNA binding"/>
    <property type="evidence" value="ECO:0007669"/>
    <property type="project" value="UniProtKB-KW"/>
</dbReference>
<gene>
    <name evidence="9" type="ORF">M5K25_018565</name>
</gene>
<evidence type="ECO:0000256" key="2">
    <source>
        <dbReference type="ARBA" id="ARBA00023015"/>
    </source>
</evidence>
<dbReference type="GO" id="GO:0005634">
    <property type="term" value="C:nucleus"/>
    <property type="evidence" value="ECO:0007669"/>
    <property type="project" value="UniProtKB-SubCell"/>
</dbReference>
<keyword evidence="10" id="KW-1185">Reference proteome</keyword>
<evidence type="ECO:0000256" key="5">
    <source>
        <dbReference type="ARBA" id="ARBA00023163"/>
    </source>
</evidence>
<feature type="region of interest" description="Disordered" evidence="7">
    <location>
        <begin position="314"/>
        <end position="355"/>
    </location>
</feature>
<accession>A0ABD0UQV1</accession>
<feature type="compositionally biased region" description="Low complexity" evidence="7">
    <location>
        <begin position="216"/>
        <end position="233"/>
    </location>
</feature>
<feature type="compositionally biased region" description="Low complexity" evidence="7">
    <location>
        <begin position="179"/>
        <end position="192"/>
    </location>
</feature>
<dbReference type="AlphaFoldDB" id="A0ABD0UQV1"/>
<evidence type="ECO:0000256" key="6">
    <source>
        <dbReference type="ARBA" id="ARBA00023242"/>
    </source>
</evidence>
<organism evidence="9 10">
    <name type="scientific">Dendrobium thyrsiflorum</name>
    <name type="common">Pinecone-like raceme dendrobium</name>
    <name type="synonym">Orchid</name>
    <dbReference type="NCBI Taxonomy" id="117978"/>
    <lineage>
        <taxon>Eukaryota</taxon>
        <taxon>Viridiplantae</taxon>
        <taxon>Streptophyta</taxon>
        <taxon>Embryophyta</taxon>
        <taxon>Tracheophyta</taxon>
        <taxon>Spermatophyta</taxon>
        <taxon>Magnoliopsida</taxon>
        <taxon>Liliopsida</taxon>
        <taxon>Asparagales</taxon>
        <taxon>Orchidaceae</taxon>
        <taxon>Epidendroideae</taxon>
        <taxon>Malaxideae</taxon>
        <taxon>Dendrobiinae</taxon>
        <taxon>Dendrobium</taxon>
    </lineage>
</organism>
<sequence>MNDDDDAPSSSDRSPSTSPPPAQISVVYPSISLLPPTNAHFSDSVTVATPAPRHQTLTLALPIQPPPGSSGGGREDCWSEGATSALIDAWGEHFLALSRGNLKQKHWQEVAEVVSSRDDYTKPLRSDVQCKNRIDTLKRKYKIEKPNISAVAAAGLSVSSSWPFFDRLDILLGPIMKTPPSAAPAKQPSPAAVATAARSQFPQKQRTSMPMKRKASSLLLPPAPASSTSDSLPPVTPVTAPSNGRRKRAVIVGMKVLTQAILKFGEVYQRVESLKLQQTMEMEKQRLGFARELEMQRMQFFMTSQMELSQIRRHLPPSGVGGGGSGGGSSNNYLHHSRRGHQQSAGNGNNNVING</sequence>
<evidence type="ECO:0000259" key="8">
    <source>
        <dbReference type="Pfam" id="PF13837"/>
    </source>
</evidence>
<keyword evidence="4" id="KW-0238">DNA-binding</keyword>
<dbReference type="Proteomes" id="UP001552299">
    <property type="component" value="Unassembled WGS sequence"/>
</dbReference>
<proteinExistence type="predicted"/>
<evidence type="ECO:0000256" key="4">
    <source>
        <dbReference type="ARBA" id="ARBA00023125"/>
    </source>
</evidence>
<feature type="region of interest" description="Disordered" evidence="7">
    <location>
        <begin position="179"/>
        <end position="242"/>
    </location>
</feature>
<evidence type="ECO:0000313" key="10">
    <source>
        <dbReference type="Proteomes" id="UP001552299"/>
    </source>
</evidence>
<reference evidence="9 10" key="1">
    <citation type="journal article" date="2024" name="Plant Biotechnol. J.">
        <title>Dendrobium thyrsiflorum genome and its molecular insights into genes involved in important horticultural traits.</title>
        <authorList>
            <person name="Chen B."/>
            <person name="Wang J.Y."/>
            <person name="Zheng P.J."/>
            <person name="Li K.L."/>
            <person name="Liang Y.M."/>
            <person name="Chen X.F."/>
            <person name="Zhang C."/>
            <person name="Zhao X."/>
            <person name="He X."/>
            <person name="Zhang G.Q."/>
            <person name="Liu Z.J."/>
            <person name="Xu Q."/>
        </authorList>
    </citation>
    <scope>NUCLEOTIDE SEQUENCE [LARGE SCALE GENOMIC DNA]</scope>
    <source>
        <strain evidence="9">GZMU011</strain>
    </source>
</reference>
<dbReference type="EMBL" id="JANQDX010000014">
    <property type="protein sequence ID" value="KAL0912583.1"/>
    <property type="molecule type" value="Genomic_DNA"/>
</dbReference>
<feature type="compositionally biased region" description="Gly residues" evidence="7">
    <location>
        <begin position="319"/>
        <end position="329"/>
    </location>
</feature>
<evidence type="ECO:0000256" key="7">
    <source>
        <dbReference type="SAM" id="MobiDB-lite"/>
    </source>
</evidence>
<comment type="caution">
    <text evidence="9">The sequence shown here is derived from an EMBL/GenBank/DDBJ whole genome shotgun (WGS) entry which is preliminary data.</text>
</comment>
<keyword evidence="6" id="KW-0539">Nucleus</keyword>
<name>A0ABD0UQV1_DENTH</name>
<comment type="subcellular location">
    <subcellularLocation>
        <location evidence="1">Nucleus</location>
    </subcellularLocation>
</comment>
<evidence type="ECO:0000256" key="1">
    <source>
        <dbReference type="ARBA" id="ARBA00004123"/>
    </source>
</evidence>
<dbReference type="Gene3D" id="1.10.10.60">
    <property type="entry name" value="Homeodomain-like"/>
    <property type="match status" value="1"/>
</dbReference>
<evidence type="ECO:0000313" key="9">
    <source>
        <dbReference type="EMBL" id="KAL0912583.1"/>
    </source>
</evidence>
<feature type="region of interest" description="Disordered" evidence="7">
    <location>
        <begin position="1"/>
        <end position="24"/>
    </location>
</feature>
<feature type="compositionally biased region" description="Polar residues" evidence="7">
    <location>
        <begin position="342"/>
        <end position="355"/>
    </location>
</feature>
<protein>
    <recommendedName>
        <fullName evidence="8">Myb/SANT-like DNA-binding domain-containing protein</fullName>
    </recommendedName>
</protein>
<evidence type="ECO:0000256" key="3">
    <source>
        <dbReference type="ARBA" id="ARBA00023054"/>
    </source>
</evidence>
<dbReference type="PANTHER" id="PTHR31307">
    <property type="entry name" value="TRIHELIX TRANSCRIPTION FACTOR ASIL2"/>
    <property type="match status" value="1"/>
</dbReference>